<feature type="domain" description="C2" evidence="9">
    <location>
        <begin position="404"/>
        <end position="522"/>
    </location>
</feature>
<dbReference type="PRINTS" id="PR00764">
    <property type="entry name" value="COMPLEMENTC9"/>
</dbReference>
<keyword evidence="12" id="KW-1185">Reference proteome</keyword>
<dbReference type="SUPFAM" id="SSF49562">
    <property type="entry name" value="C2 domain (Calcium/lipid-binding domain, CaLB)"/>
    <property type="match status" value="3"/>
</dbReference>
<dbReference type="PANTHER" id="PTHR46096:SF5">
    <property type="entry name" value="PERFORIN 1.2 PRECURSOR-RELATED"/>
    <property type="match status" value="1"/>
</dbReference>
<evidence type="ECO:0000256" key="7">
    <source>
        <dbReference type="ARBA" id="ARBA00023157"/>
    </source>
</evidence>
<dbReference type="Gene3D" id="2.60.40.150">
    <property type="entry name" value="C2 domain"/>
    <property type="match status" value="3"/>
</dbReference>
<dbReference type="CDD" id="cd04032">
    <property type="entry name" value="C2_Perforin"/>
    <property type="match status" value="1"/>
</dbReference>
<keyword evidence="8" id="KW-0812">Transmembrane</keyword>
<feature type="domain" description="MACPF" evidence="10">
    <location>
        <begin position="755"/>
        <end position="1091"/>
    </location>
</feature>
<dbReference type="SMART" id="SM00239">
    <property type="entry name" value="C2"/>
    <property type="match status" value="3"/>
</dbReference>
<keyword evidence="5" id="KW-0204">Cytolysis</keyword>
<dbReference type="InterPro" id="IPR020863">
    <property type="entry name" value="MACPF_CS"/>
</dbReference>
<dbReference type="InterPro" id="IPR035892">
    <property type="entry name" value="C2_domain_sf"/>
</dbReference>
<gene>
    <name evidence="11" type="ORF">H4Q32_005860</name>
</gene>
<dbReference type="Pfam" id="PF01823">
    <property type="entry name" value="MACPF"/>
    <property type="match status" value="3"/>
</dbReference>
<keyword evidence="6 8" id="KW-0472">Membrane</keyword>
<organism evidence="11 12">
    <name type="scientific">Labeo rohita</name>
    <name type="common">Indian major carp</name>
    <name type="synonym">Cyprinus rohita</name>
    <dbReference type="NCBI Taxonomy" id="84645"/>
    <lineage>
        <taxon>Eukaryota</taxon>
        <taxon>Metazoa</taxon>
        <taxon>Chordata</taxon>
        <taxon>Craniata</taxon>
        <taxon>Vertebrata</taxon>
        <taxon>Euteleostomi</taxon>
        <taxon>Actinopterygii</taxon>
        <taxon>Neopterygii</taxon>
        <taxon>Teleostei</taxon>
        <taxon>Ostariophysi</taxon>
        <taxon>Cypriniformes</taxon>
        <taxon>Cyprinidae</taxon>
        <taxon>Labeoninae</taxon>
        <taxon>Labeonini</taxon>
        <taxon>Labeo</taxon>
    </lineage>
</organism>
<keyword evidence="4" id="KW-0964">Secreted</keyword>
<dbReference type="Pfam" id="PF00168">
    <property type="entry name" value="C2"/>
    <property type="match status" value="3"/>
</dbReference>
<proteinExistence type="inferred from homology"/>
<comment type="subcellular location">
    <subcellularLocation>
        <location evidence="1">Membrane</location>
    </subcellularLocation>
    <subcellularLocation>
        <location evidence="2">Secreted</location>
    </subcellularLocation>
</comment>
<evidence type="ECO:0000256" key="5">
    <source>
        <dbReference type="ARBA" id="ARBA00022852"/>
    </source>
</evidence>
<evidence type="ECO:0000313" key="12">
    <source>
        <dbReference type="Proteomes" id="UP000830375"/>
    </source>
</evidence>
<comment type="caution">
    <text evidence="11">The sequence shown here is derived from an EMBL/GenBank/DDBJ whole genome shotgun (WGS) entry which is preliminary data.</text>
</comment>
<feature type="transmembrane region" description="Helical" evidence="8">
    <location>
        <begin position="36"/>
        <end position="55"/>
    </location>
</feature>
<dbReference type="InterPro" id="IPR020864">
    <property type="entry name" value="MACPF"/>
</dbReference>
<dbReference type="InterPro" id="IPR000008">
    <property type="entry name" value="C2_dom"/>
</dbReference>
<dbReference type="InterPro" id="IPR037300">
    <property type="entry name" value="Perforin-1_C2"/>
</dbReference>
<dbReference type="PROSITE" id="PS00279">
    <property type="entry name" value="MACPF_1"/>
    <property type="match status" value="3"/>
</dbReference>
<evidence type="ECO:0000313" key="11">
    <source>
        <dbReference type="EMBL" id="KAI2652613.1"/>
    </source>
</evidence>
<feature type="domain" description="C2" evidence="9">
    <location>
        <begin position="1114"/>
        <end position="1230"/>
    </location>
</feature>
<evidence type="ECO:0000256" key="8">
    <source>
        <dbReference type="SAM" id="Phobius"/>
    </source>
</evidence>
<feature type="domain" description="C2" evidence="9">
    <location>
        <begin position="1688"/>
        <end position="1804"/>
    </location>
</feature>
<evidence type="ECO:0000259" key="9">
    <source>
        <dbReference type="PROSITE" id="PS50004"/>
    </source>
</evidence>
<feature type="domain" description="MACPF" evidence="10">
    <location>
        <begin position="63"/>
        <end position="383"/>
    </location>
</feature>
<accession>A0ABQ8LPL8</accession>
<dbReference type="EMBL" id="JACTAM010000019">
    <property type="protein sequence ID" value="KAI2652613.1"/>
    <property type="molecule type" value="Genomic_DNA"/>
</dbReference>
<protein>
    <submittedName>
        <fullName evidence="11">Perforin-1</fullName>
    </submittedName>
</protein>
<dbReference type="PROSITE" id="PS51412">
    <property type="entry name" value="MACPF_2"/>
    <property type="match status" value="3"/>
</dbReference>
<name>A0ABQ8LPL8_LABRO</name>
<sequence length="1876" mass="209030">MPTLPTFKTMVTLVTSTMLLTPTASPLPFSVLYATIMGLMQVYLLAFWALLLMTISGEDDIGTSKECEDAPFVPGYNLAGEGFDVVTLERKGSYLINMEKWDLGNGRCKLRKNKYMNGLKQKLPAAVVDWRTLPKCSMKVSSQIFESSEALVNDSSSALSVGWEDGLDVMVAGAAVGSTHSWEANFAMRKSKADRYSFTKHEVACSFYRYRVAAKPPLQAHFLQAIKSLPASYDPDAYHNLITTYGTHYITSVQLGGQMKAITAIKSCQATMNGLRDTAVKDCLDVEASGSYHAGTLRAKKQFCGELKKKMHTNRKFSSMFNDRKMEIIGGNINGEDLLFFSLPDIVHYSLKPLHFLLSTKHPARKGLKKAVEEYIIQNALMKVCSEPCKIGRKCSARDRCACVCESSRFIKSNCCPAEKGLATFKVYNLRAKGLYGDIFTKTDGCVLVKYGGRRMRTKTIDNNDNPRWPETFDYGPIKISMANKLTFEVYDADSSWNSDLLGKCSFRLRSGVVYDACAFKYGTFYFTYKVKCAPSLQGPRCNVYKPSPMAAPLADIFSSRNGVLVKDLPRLELVFNNSNKFGFNSTFGKLMMLTKGLHADLFTQTDGFVLVKYGRTSRHNKTIDNNNNPETFAFGADSLWITKFLGKCSFDHTRGTVTNVCVFTHVKCAPSLQGPQYNEVKPSPMGAPLADIFSSRNGVLVKDMPRLELAFNNSEKFTIKTFLKTDIMGQMQVYLLVFWALLLMTISGEDDIGTSKECEHAPFVPGYNLAGEGFDVVTMERKGSYLINMEKWDLGNGRCKLRKNNYMNGIKQKLPAAVVDWRTLPKCSMKVSSQIFESSEALVNDSSSALSSSWKNGLDMKAYGATVGSTHSREAKFAMRKSKADKYSFTKHEVACNFYRYRVASKPPLQAEFLEAIKSLPASYDPDAYRNLITTYGTHYTTNVKLGGQMKAITAIKSCQATMSGLTDTAVKDCLDVEASGSYHAATLTAKTHMCQALKRKMHTNRKFSSMFSERQMEIIGGNINGEDLLFSRSSHTNALKKWIKSLKSLPEVVHYSLKPLHFLLSTKHPARKGLKKAVEKYIVQNALMKVCSKPCKIGRKCSARDRCACVCESSRTIKSNCCPAESGLATLKVYNLRARGLYGDRVTQTDGCVLVKYGRKSRRTETIINNDNPRWRETFNFGAIKISMARQITFKVYDADSSWNSDFLGSCSFHLRSGVVYDACAFKYGTFYFTYEVKCEPSLQGPQCNEYKPSPMAAPLADIFSSRNGVLVKDLPRLQLAFNNSDKLHFNRRAVINKGIMGELWVYFVVFWALLLMTISGEDDIGTSKECEDAPFVPGYNLAGEGFDVVTMERKGSYVIDMEKWDLGNGSCKFRKNNYMNGIKQKLPAAVVFWRTLPKCSMKVSSQTFESSEAVVNDSSSALSVGWKVGLDVKAVGAAVGSTHSREAKFAMTKSKEDKYSFTKHEIACNFYRYSVTAKPPLHAEFLEVIKSLPASYDPDAYRNLITTYGTHYTTSVKLGGQMKAITAIKTCQAAVSGLTDTAVKDCLDVEASGSYSVATVKAEAHFCKELKKKMGTKEKFSSIFNERQTDIIGGNINGEDLLFSGSSHPNSLKNWLTSLKSLPDIVHYSLKPLHFLLSTKHPARKGLKKAVEGYIIQNALMKVCSEPCKIGRKCNARDRCACVCESSQMIKSNCCPAEKGLATLKVHHLRAKGLHADLFTQTDGFVLVKYDKTSRRTKTIDNNDNPRWPETFAFGPVKIKMANKLTFEVYDADSLWITKFLGKCSFDLRSGVVTDACVFTHGTFFFTYEVKCEPSLQGPQCNEVKPSPMSAPLADIFSSRNGVLVKDMPRLELAFNNSDKFTIKSTFGKLIML</sequence>
<evidence type="ECO:0000256" key="4">
    <source>
        <dbReference type="ARBA" id="ARBA00022525"/>
    </source>
</evidence>
<evidence type="ECO:0000256" key="6">
    <source>
        <dbReference type="ARBA" id="ARBA00023136"/>
    </source>
</evidence>
<keyword evidence="8" id="KW-1133">Transmembrane helix</keyword>
<feature type="domain" description="MACPF" evidence="10">
    <location>
        <begin position="1329"/>
        <end position="1665"/>
    </location>
</feature>
<evidence type="ECO:0000256" key="3">
    <source>
        <dbReference type="ARBA" id="ARBA00009214"/>
    </source>
</evidence>
<reference evidence="11 12" key="1">
    <citation type="submission" date="2022-01" db="EMBL/GenBank/DDBJ databases">
        <title>A high-quality chromosome-level genome assembly of rohu carp, Labeo rohita.</title>
        <authorList>
            <person name="Arick M.A. II"/>
            <person name="Hsu C.-Y."/>
            <person name="Magbanua Z."/>
            <person name="Pechanova O."/>
            <person name="Grover C."/>
            <person name="Miller E."/>
            <person name="Thrash A."/>
            <person name="Ezzel L."/>
            <person name="Alam S."/>
            <person name="Benzie J."/>
            <person name="Hamilton M."/>
            <person name="Karsi A."/>
            <person name="Lawrence M.L."/>
            <person name="Peterson D.G."/>
        </authorList>
    </citation>
    <scope>NUCLEOTIDE SEQUENCE [LARGE SCALE GENOMIC DNA]</scope>
    <source>
        <strain evidence="12">BAU-BD-2019</strain>
        <tissue evidence="11">Blood</tissue>
    </source>
</reference>
<keyword evidence="7" id="KW-1015">Disulfide bond</keyword>
<evidence type="ECO:0000256" key="2">
    <source>
        <dbReference type="ARBA" id="ARBA00004613"/>
    </source>
</evidence>
<dbReference type="PROSITE" id="PS50004">
    <property type="entry name" value="C2"/>
    <property type="match status" value="3"/>
</dbReference>
<dbReference type="Proteomes" id="UP000830375">
    <property type="component" value="Unassembled WGS sequence"/>
</dbReference>
<evidence type="ECO:0000256" key="1">
    <source>
        <dbReference type="ARBA" id="ARBA00004370"/>
    </source>
</evidence>
<dbReference type="InterPro" id="IPR052784">
    <property type="entry name" value="Perforin-1_pore-forming"/>
</dbReference>
<comment type="similarity">
    <text evidence="3">Belongs to the complement C6/C7/C8/C9 family.</text>
</comment>
<dbReference type="PANTHER" id="PTHR46096">
    <property type="entry name" value="PERFORIN-1"/>
    <property type="match status" value="1"/>
</dbReference>
<evidence type="ECO:0000259" key="10">
    <source>
        <dbReference type="PROSITE" id="PS51412"/>
    </source>
</evidence>
<dbReference type="SMART" id="SM00457">
    <property type="entry name" value="MACPF"/>
    <property type="match status" value="3"/>
</dbReference>
<dbReference type="InterPro" id="IPR001862">
    <property type="entry name" value="MAC_perforin"/>
</dbReference>